<dbReference type="AlphaFoldDB" id="A0A2I1XFE9"/>
<protein>
    <submittedName>
        <fullName evidence="1">Uncharacterized protein</fullName>
    </submittedName>
</protein>
<evidence type="ECO:0000313" key="1">
    <source>
        <dbReference type="EMBL" id="PLA41333.1"/>
    </source>
</evidence>
<reference evidence="1 2" key="1">
    <citation type="submission" date="2017-12" db="EMBL/GenBank/DDBJ databases">
        <title>Phylogenetic diversity of female urinary microbiome.</title>
        <authorList>
            <person name="Thomas-White K."/>
            <person name="Wolfe A.J."/>
        </authorList>
    </citation>
    <scope>NUCLEOTIDE SEQUENCE [LARGE SCALE GENOMIC DNA]</scope>
    <source>
        <strain evidence="1 2">UMB0321</strain>
    </source>
</reference>
<dbReference type="Proteomes" id="UP000234767">
    <property type="component" value="Unassembled WGS sequence"/>
</dbReference>
<evidence type="ECO:0000313" key="2">
    <source>
        <dbReference type="Proteomes" id="UP000234767"/>
    </source>
</evidence>
<dbReference type="EMBL" id="PKJO01000001">
    <property type="protein sequence ID" value="PLA41333.1"/>
    <property type="molecule type" value="Genomic_DNA"/>
</dbReference>
<sequence length="68" mass="8248">MKIFWRIFMRQISLTDYFCKGLKPCLYSYSSLPFEWIQKGRLKTKNPVSDDLSSFQYAYFSIFKPKCR</sequence>
<gene>
    <name evidence="1" type="ORF">CYK00_01715</name>
</gene>
<proteinExistence type="predicted"/>
<organism evidence="1 2">
    <name type="scientific">Neisseria sicca</name>
    <dbReference type="NCBI Taxonomy" id="490"/>
    <lineage>
        <taxon>Bacteria</taxon>
        <taxon>Pseudomonadati</taxon>
        <taxon>Pseudomonadota</taxon>
        <taxon>Betaproteobacteria</taxon>
        <taxon>Neisseriales</taxon>
        <taxon>Neisseriaceae</taxon>
        <taxon>Neisseria</taxon>
    </lineage>
</organism>
<accession>A0A2I1XFE9</accession>
<comment type="caution">
    <text evidence="1">The sequence shown here is derived from an EMBL/GenBank/DDBJ whole genome shotgun (WGS) entry which is preliminary data.</text>
</comment>
<name>A0A2I1XFE9_NEISI</name>